<comment type="caution">
    <text evidence="1">The sequence shown here is derived from an EMBL/GenBank/DDBJ whole genome shotgun (WGS) entry which is preliminary data.</text>
</comment>
<sequence>MSAVRQQYQLQSPGGHNLLLYTDVADDYYEVTDTGFSWPFHDLLIWLPAVISIQHKLLRDSDIVTGF</sequence>
<evidence type="ECO:0000313" key="2">
    <source>
        <dbReference type="Proteomes" id="UP001283361"/>
    </source>
</evidence>
<accession>A0AAE0ZHT7</accession>
<proteinExistence type="predicted"/>
<name>A0AAE0ZHT7_9GAST</name>
<dbReference type="AlphaFoldDB" id="A0AAE0ZHT7"/>
<protein>
    <submittedName>
        <fullName evidence="1">Uncharacterized protein</fullName>
    </submittedName>
</protein>
<evidence type="ECO:0000313" key="1">
    <source>
        <dbReference type="EMBL" id="KAK3769016.1"/>
    </source>
</evidence>
<dbReference type="EMBL" id="JAWDGP010003983">
    <property type="protein sequence ID" value="KAK3769016.1"/>
    <property type="molecule type" value="Genomic_DNA"/>
</dbReference>
<gene>
    <name evidence="1" type="ORF">RRG08_015756</name>
</gene>
<dbReference type="Proteomes" id="UP001283361">
    <property type="component" value="Unassembled WGS sequence"/>
</dbReference>
<reference evidence="1" key="1">
    <citation type="journal article" date="2023" name="G3 (Bethesda)">
        <title>A reference genome for the long-term kleptoplast-retaining sea slug Elysia crispata morphotype clarki.</title>
        <authorList>
            <person name="Eastman K.E."/>
            <person name="Pendleton A.L."/>
            <person name="Shaikh M.A."/>
            <person name="Suttiyut T."/>
            <person name="Ogas R."/>
            <person name="Tomko P."/>
            <person name="Gavelis G."/>
            <person name="Widhalm J.R."/>
            <person name="Wisecaver J.H."/>
        </authorList>
    </citation>
    <scope>NUCLEOTIDE SEQUENCE</scope>
    <source>
        <strain evidence="1">ECLA1</strain>
    </source>
</reference>
<keyword evidence="2" id="KW-1185">Reference proteome</keyword>
<organism evidence="1 2">
    <name type="scientific">Elysia crispata</name>
    <name type="common">lettuce slug</name>
    <dbReference type="NCBI Taxonomy" id="231223"/>
    <lineage>
        <taxon>Eukaryota</taxon>
        <taxon>Metazoa</taxon>
        <taxon>Spiralia</taxon>
        <taxon>Lophotrochozoa</taxon>
        <taxon>Mollusca</taxon>
        <taxon>Gastropoda</taxon>
        <taxon>Heterobranchia</taxon>
        <taxon>Euthyneura</taxon>
        <taxon>Panpulmonata</taxon>
        <taxon>Sacoglossa</taxon>
        <taxon>Placobranchoidea</taxon>
        <taxon>Plakobranchidae</taxon>
        <taxon>Elysia</taxon>
    </lineage>
</organism>